<dbReference type="Proteomes" id="UP000027265">
    <property type="component" value="Unassembled WGS sequence"/>
</dbReference>
<dbReference type="InParanoid" id="A0A067PMJ5"/>
<dbReference type="OrthoDB" id="2638052at2759"/>
<sequence length="127" mass="13713">MAHSNFYFALIAAVLLLFCARVDAQPYCLLCPVNDLDPTTPVKKNKPVTYEVLDHWTCDSAAQTLSCFYPSSTDPGTYNECTYSAETGFFVSNPLNVCVGSATRESECDEAIYQGANGCSAPSGTTQ</sequence>
<feature type="chain" id="PRO_5001643299" evidence="1">
    <location>
        <begin position="25"/>
        <end position="127"/>
    </location>
</feature>
<protein>
    <submittedName>
        <fullName evidence="2">Uncharacterized protein</fullName>
    </submittedName>
</protein>
<keyword evidence="1" id="KW-0732">Signal</keyword>
<evidence type="ECO:0000313" key="2">
    <source>
        <dbReference type="EMBL" id="KDQ55030.1"/>
    </source>
</evidence>
<keyword evidence="3" id="KW-1185">Reference proteome</keyword>
<gene>
    <name evidence="2" type="ORF">JAAARDRAFT_339649</name>
</gene>
<evidence type="ECO:0000313" key="3">
    <source>
        <dbReference type="Proteomes" id="UP000027265"/>
    </source>
</evidence>
<accession>A0A067PMJ5</accession>
<dbReference type="HOGENOM" id="CLU_2073511_0_0_1"/>
<feature type="signal peptide" evidence="1">
    <location>
        <begin position="1"/>
        <end position="24"/>
    </location>
</feature>
<dbReference type="AlphaFoldDB" id="A0A067PMJ5"/>
<reference evidence="3" key="1">
    <citation type="journal article" date="2014" name="Proc. Natl. Acad. Sci. U.S.A.">
        <title>Extensive sampling of basidiomycete genomes demonstrates inadequacy of the white-rot/brown-rot paradigm for wood decay fungi.</title>
        <authorList>
            <person name="Riley R."/>
            <person name="Salamov A.A."/>
            <person name="Brown D.W."/>
            <person name="Nagy L.G."/>
            <person name="Floudas D."/>
            <person name="Held B.W."/>
            <person name="Levasseur A."/>
            <person name="Lombard V."/>
            <person name="Morin E."/>
            <person name="Otillar R."/>
            <person name="Lindquist E.A."/>
            <person name="Sun H."/>
            <person name="LaButti K.M."/>
            <person name="Schmutz J."/>
            <person name="Jabbour D."/>
            <person name="Luo H."/>
            <person name="Baker S.E."/>
            <person name="Pisabarro A.G."/>
            <person name="Walton J.D."/>
            <person name="Blanchette R.A."/>
            <person name="Henrissat B."/>
            <person name="Martin F."/>
            <person name="Cullen D."/>
            <person name="Hibbett D.S."/>
            <person name="Grigoriev I.V."/>
        </authorList>
    </citation>
    <scope>NUCLEOTIDE SEQUENCE [LARGE SCALE GENOMIC DNA]</scope>
    <source>
        <strain evidence="3">MUCL 33604</strain>
    </source>
</reference>
<evidence type="ECO:0000256" key="1">
    <source>
        <dbReference type="SAM" id="SignalP"/>
    </source>
</evidence>
<name>A0A067PMJ5_9AGAM</name>
<organism evidence="2 3">
    <name type="scientific">Jaapia argillacea MUCL 33604</name>
    <dbReference type="NCBI Taxonomy" id="933084"/>
    <lineage>
        <taxon>Eukaryota</taxon>
        <taxon>Fungi</taxon>
        <taxon>Dikarya</taxon>
        <taxon>Basidiomycota</taxon>
        <taxon>Agaricomycotina</taxon>
        <taxon>Agaricomycetes</taxon>
        <taxon>Agaricomycetidae</taxon>
        <taxon>Jaapiales</taxon>
        <taxon>Jaapiaceae</taxon>
        <taxon>Jaapia</taxon>
    </lineage>
</organism>
<dbReference type="EMBL" id="KL197726">
    <property type="protein sequence ID" value="KDQ55030.1"/>
    <property type="molecule type" value="Genomic_DNA"/>
</dbReference>
<proteinExistence type="predicted"/>